<dbReference type="EMBL" id="MN740764">
    <property type="protein sequence ID" value="QHS82255.1"/>
    <property type="molecule type" value="Genomic_DNA"/>
</dbReference>
<dbReference type="AlphaFoldDB" id="A0A6C0ASK9"/>
<proteinExistence type="predicted"/>
<organism evidence="1">
    <name type="scientific">viral metagenome</name>
    <dbReference type="NCBI Taxonomy" id="1070528"/>
    <lineage>
        <taxon>unclassified sequences</taxon>
        <taxon>metagenomes</taxon>
        <taxon>organismal metagenomes</taxon>
    </lineage>
</organism>
<evidence type="ECO:0000313" key="1">
    <source>
        <dbReference type="EMBL" id="QHS82255.1"/>
    </source>
</evidence>
<sequence length="68" mass="7938">MDFVESIQLQLSDLEKVGELGYVEGISNIIVKNLKALDVTQRPVHCTDKKRETLYIKDENKWEKEDDE</sequence>
<name>A0A6C0ASK9_9ZZZZ</name>
<reference evidence="1" key="1">
    <citation type="journal article" date="2020" name="Nature">
        <title>Giant virus diversity and host interactions through global metagenomics.</title>
        <authorList>
            <person name="Schulz F."/>
            <person name="Roux S."/>
            <person name="Paez-Espino D."/>
            <person name="Jungbluth S."/>
            <person name="Walsh D.A."/>
            <person name="Denef V.J."/>
            <person name="McMahon K.D."/>
            <person name="Konstantinidis K.T."/>
            <person name="Eloe-Fadrosh E.A."/>
            <person name="Kyrpides N.C."/>
            <person name="Woyke T."/>
        </authorList>
    </citation>
    <scope>NUCLEOTIDE SEQUENCE</scope>
    <source>
        <strain evidence="1">GVMAG-S-1101165-79</strain>
    </source>
</reference>
<accession>A0A6C0ASK9</accession>
<protein>
    <submittedName>
        <fullName evidence="1">Uncharacterized protein</fullName>
    </submittedName>
</protein>